<keyword evidence="1" id="KW-0732">Signal</keyword>
<accession>A0AAP5AI21</accession>
<dbReference type="RefSeq" id="WP_307106879.1">
    <property type="nucleotide sequence ID" value="NZ_JAUTAS010000001.1"/>
</dbReference>
<comment type="caution">
    <text evidence="2">The sequence shown here is derived from an EMBL/GenBank/DDBJ whole genome shotgun (WGS) entry which is preliminary data.</text>
</comment>
<sequence length="454" mass="49063">MRIRYAALLLAILTTHAEAGPLLEPGIYQLSPEAPQAETAAPPAAGEIQQDLLATAIPDAAMVRYAFVSRDPGQALNKLVFVTDAAYRYDINGANRLCPAYAFPDWNERSEAQPFCRTNIGSADSEAALAWTERGFTLRWADQKTLIRTEQVPASRKPTPDEIGACAVGGVCAPDAYGRSVHHYQVTHYRDGFALQAPRPYIDVFAATVDTPVYRSAGDGMASGTLAAGRYAGVLSRGAEWIAIEEVAADGAATPGWIRRDDLAAGDMRIPQQSTTDHLRFVLVVAPADDDQAVLQAIDILDATTGKRRQILRDIDAEPLSAGPDVVQLVDANFDGLPDLSVPGYAGGAGPNATRNLYLFDPVAQAFVFEPTLSSLPQLDIDPATRTLTSASRGGCCSHATETYRYVDGQLQQVASWEESLSPDGEHLQTTEGTLRNGTMKYRTRTRKLPADWR</sequence>
<evidence type="ECO:0000256" key="1">
    <source>
        <dbReference type="SAM" id="SignalP"/>
    </source>
</evidence>
<dbReference type="EMBL" id="JAUTAS010000001">
    <property type="protein sequence ID" value="MDQ1108501.1"/>
    <property type="molecule type" value="Genomic_DNA"/>
</dbReference>
<feature type="chain" id="PRO_5042903211" description="Lipoprotein" evidence="1">
    <location>
        <begin position="20"/>
        <end position="454"/>
    </location>
</feature>
<dbReference type="AlphaFoldDB" id="A0AAP5AI21"/>
<evidence type="ECO:0000313" key="3">
    <source>
        <dbReference type="Proteomes" id="UP001226084"/>
    </source>
</evidence>
<gene>
    <name evidence="2" type="ORF">QE424_001660</name>
</gene>
<protein>
    <recommendedName>
        <fullName evidence="4">Lipoprotein</fullName>
    </recommendedName>
</protein>
<organism evidence="2 3">
    <name type="scientific">Stenotrophomonas rhizophila</name>
    <dbReference type="NCBI Taxonomy" id="216778"/>
    <lineage>
        <taxon>Bacteria</taxon>
        <taxon>Pseudomonadati</taxon>
        <taxon>Pseudomonadota</taxon>
        <taxon>Gammaproteobacteria</taxon>
        <taxon>Lysobacterales</taxon>
        <taxon>Lysobacteraceae</taxon>
        <taxon>Stenotrophomonas</taxon>
    </lineage>
</organism>
<dbReference type="Proteomes" id="UP001226084">
    <property type="component" value="Unassembled WGS sequence"/>
</dbReference>
<name>A0AAP5AI21_9GAMM</name>
<dbReference type="NCBIfam" id="NF047539">
    <property type="entry name" value="XAC2610_fam"/>
    <property type="match status" value="1"/>
</dbReference>
<evidence type="ECO:0000313" key="2">
    <source>
        <dbReference type="EMBL" id="MDQ1108501.1"/>
    </source>
</evidence>
<proteinExistence type="predicted"/>
<evidence type="ECO:0008006" key="4">
    <source>
        <dbReference type="Google" id="ProtNLM"/>
    </source>
</evidence>
<reference evidence="2" key="1">
    <citation type="submission" date="2023-07" db="EMBL/GenBank/DDBJ databases">
        <title>Functional and genomic diversity of the sorghum phyllosphere microbiome.</title>
        <authorList>
            <person name="Shade A."/>
        </authorList>
    </citation>
    <scope>NUCLEOTIDE SEQUENCE</scope>
    <source>
        <strain evidence="2">SORGH_AS_0457</strain>
    </source>
</reference>
<feature type="signal peptide" evidence="1">
    <location>
        <begin position="1"/>
        <end position="19"/>
    </location>
</feature>
<dbReference type="InterPro" id="IPR058087">
    <property type="entry name" value="XAC2610_dom"/>
</dbReference>